<proteinExistence type="inferred from homology"/>
<keyword evidence="4" id="KW-0808">Transferase</keyword>
<dbReference type="AlphaFoldDB" id="A0A3E0DTN3"/>
<name>A0A3E0DTN3_9GAMM</name>
<dbReference type="EMBL" id="QUNG01000001">
    <property type="protein sequence ID" value="REG86746.1"/>
    <property type="molecule type" value="Genomic_DNA"/>
</dbReference>
<protein>
    <submittedName>
        <fullName evidence="5">tRNA 2-thiouridine synthesizing protein D</fullName>
    </submittedName>
</protein>
<dbReference type="GO" id="GO:1990228">
    <property type="term" value="C:sulfurtransferase complex"/>
    <property type="evidence" value="ECO:0007669"/>
    <property type="project" value="TreeGrafter"/>
</dbReference>
<dbReference type="Gene3D" id="3.40.1260.10">
    <property type="entry name" value="DsrEFH-like"/>
    <property type="match status" value="1"/>
</dbReference>
<evidence type="ECO:0000256" key="2">
    <source>
        <dbReference type="ARBA" id="ARBA00007067"/>
    </source>
</evidence>
<comment type="similarity">
    <text evidence="2">Belongs to the DsrE/TusD family.</text>
</comment>
<evidence type="ECO:0000313" key="6">
    <source>
        <dbReference type="Proteomes" id="UP000256542"/>
    </source>
</evidence>
<dbReference type="Proteomes" id="UP000256542">
    <property type="component" value="Unassembled WGS sequence"/>
</dbReference>
<dbReference type="InterPro" id="IPR027396">
    <property type="entry name" value="DsrEFH-like"/>
</dbReference>
<dbReference type="NCBIfam" id="TIGR03012">
    <property type="entry name" value="sulf_tusD_dsrE"/>
    <property type="match status" value="1"/>
</dbReference>
<dbReference type="PANTHER" id="PTHR34874">
    <property type="entry name" value="PROTEIN YCHN"/>
    <property type="match status" value="1"/>
</dbReference>
<dbReference type="PANTHER" id="PTHR34874:SF3">
    <property type="entry name" value="SULFURTRANSFERASE TUSD"/>
    <property type="match status" value="1"/>
</dbReference>
<evidence type="ECO:0000256" key="1">
    <source>
        <dbReference type="ARBA" id="ARBA00004496"/>
    </source>
</evidence>
<dbReference type="GO" id="GO:0016783">
    <property type="term" value="F:sulfurtransferase activity"/>
    <property type="evidence" value="ECO:0007669"/>
    <property type="project" value="InterPro"/>
</dbReference>
<dbReference type="SUPFAM" id="SSF75169">
    <property type="entry name" value="DsrEFH-like"/>
    <property type="match status" value="1"/>
</dbReference>
<dbReference type="InterPro" id="IPR003787">
    <property type="entry name" value="Sulphur_relay_DsrE/F-like"/>
</dbReference>
<dbReference type="NCBIfam" id="NF001237">
    <property type="entry name" value="PRK00207.1"/>
    <property type="match status" value="1"/>
</dbReference>
<evidence type="ECO:0000256" key="4">
    <source>
        <dbReference type="ARBA" id="ARBA00022679"/>
    </source>
</evidence>
<dbReference type="GO" id="GO:0097163">
    <property type="term" value="F:sulfur carrier activity"/>
    <property type="evidence" value="ECO:0007669"/>
    <property type="project" value="TreeGrafter"/>
</dbReference>
<evidence type="ECO:0000313" key="5">
    <source>
        <dbReference type="EMBL" id="REG86746.1"/>
    </source>
</evidence>
<gene>
    <name evidence="5" type="ORF">DFP81_101314</name>
</gene>
<accession>A0A3E0DTN3</accession>
<comment type="caution">
    <text evidence="5">The sequence shown here is derived from an EMBL/GenBank/DDBJ whole genome shotgun (WGS) entry which is preliminary data.</text>
</comment>
<dbReference type="InterPro" id="IPR017463">
    <property type="entry name" value="Sulphur_relay_TusD/DsrE"/>
</dbReference>
<sequence length="149" mass="16748">MRPFLLVNSALTCNKVQDSMQYALLVTGSPYQTKACHSALKFLKAALLNPQHTPIGVFFYEEAVLIGNALSQPPRDEFDLRKEWAELAKAHHIPLYLCIAASVRRGIVNETESKRYELSQHSLAEGFQLEGLGTLVELMNTTSKLIQFR</sequence>
<reference evidence="5 6" key="1">
    <citation type="submission" date="2018-08" db="EMBL/GenBank/DDBJ databases">
        <title>Genomic Encyclopedia of Type Strains, Phase III (KMG-III): the genomes of soil and plant-associated and newly described type strains.</title>
        <authorList>
            <person name="Whitman W."/>
        </authorList>
    </citation>
    <scope>NUCLEOTIDE SEQUENCE [LARGE SCALE GENOMIC DNA]</scope>
    <source>
        <strain evidence="5 6">CECT 7375</strain>
    </source>
</reference>
<dbReference type="Pfam" id="PF02635">
    <property type="entry name" value="DsrE"/>
    <property type="match status" value="1"/>
</dbReference>
<dbReference type="GO" id="GO:0002143">
    <property type="term" value="P:tRNA wobble position uridine thiolation"/>
    <property type="evidence" value="ECO:0007669"/>
    <property type="project" value="TreeGrafter"/>
</dbReference>
<organism evidence="5 6">
    <name type="scientific">Marinomonas pollencensis</name>
    <dbReference type="NCBI Taxonomy" id="491954"/>
    <lineage>
        <taxon>Bacteria</taxon>
        <taxon>Pseudomonadati</taxon>
        <taxon>Pseudomonadota</taxon>
        <taxon>Gammaproteobacteria</taxon>
        <taxon>Oceanospirillales</taxon>
        <taxon>Oceanospirillaceae</taxon>
        <taxon>Marinomonas</taxon>
    </lineage>
</organism>
<comment type="subcellular location">
    <subcellularLocation>
        <location evidence="1">Cytoplasm</location>
    </subcellularLocation>
</comment>
<keyword evidence="6" id="KW-1185">Reference proteome</keyword>
<evidence type="ECO:0000256" key="3">
    <source>
        <dbReference type="ARBA" id="ARBA00022490"/>
    </source>
</evidence>
<keyword evidence="3" id="KW-0963">Cytoplasm</keyword>